<evidence type="ECO:0000313" key="4">
    <source>
        <dbReference type="Proteomes" id="UP000054350"/>
    </source>
</evidence>
<name>A0A0L0SJ42_ALLM3</name>
<dbReference type="VEuPathDB" id="FungiDB:AMAG_07622"/>
<gene>
    <name evidence="3" type="ORF">AMAG_07622</name>
</gene>
<reference evidence="3 4" key="1">
    <citation type="submission" date="2009-11" db="EMBL/GenBank/DDBJ databases">
        <title>Annotation of Allomyces macrogynus ATCC 38327.</title>
        <authorList>
            <consortium name="The Broad Institute Genome Sequencing Platform"/>
            <person name="Russ C."/>
            <person name="Cuomo C."/>
            <person name="Burger G."/>
            <person name="Gray M.W."/>
            <person name="Holland P.W.H."/>
            <person name="King N."/>
            <person name="Lang F.B.F."/>
            <person name="Roger A.J."/>
            <person name="Ruiz-Trillo I."/>
            <person name="Young S.K."/>
            <person name="Zeng Q."/>
            <person name="Gargeya S."/>
            <person name="Fitzgerald M."/>
            <person name="Haas B."/>
            <person name="Abouelleil A."/>
            <person name="Alvarado L."/>
            <person name="Arachchi H.M."/>
            <person name="Berlin A."/>
            <person name="Chapman S.B."/>
            <person name="Gearin G."/>
            <person name="Goldberg J."/>
            <person name="Griggs A."/>
            <person name="Gujja S."/>
            <person name="Hansen M."/>
            <person name="Heiman D."/>
            <person name="Howarth C."/>
            <person name="Larimer J."/>
            <person name="Lui A."/>
            <person name="MacDonald P.J.P."/>
            <person name="McCowen C."/>
            <person name="Montmayeur A."/>
            <person name="Murphy C."/>
            <person name="Neiman D."/>
            <person name="Pearson M."/>
            <person name="Priest M."/>
            <person name="Roberts A."/>
            <person name="Saif S."/>
            <person name="Shea T."/>
            <person name="Sisk P."/>
            <person name="Stolte C."/>
            <person name="Sykes S."/>
            <person name="Wortman J."/>
            <person name="Nusbaum C."/>
            <person name="Birren B."/>
        </authorList>
    </citation>
    <scope>NUCLEOTIDE SEQUENCE [LARGE SCALE GENOMIC DNA]</scope>
    <source>
        <strain evidence="3 4">ATCC 38327</strain>
    </source>
</reference>
<dbReference type="Gene3D" id="1.10.238.10">
    <property type="entry name" value="EF-hand"/>
    <property type="match status" value="2"/>
</dbReference>
<feature type="region of interest" description="Disordered" evidence="1">
    <location>
        <begin position="1"/>
        <end position="99"/>
    </location>
</feature>
<proteinExistence type="predicted"/>
<dbReference type="eggNOG" id="KOG0027">
    <property type="taxonomic scope" value="Eukaryota"/>
</dbReference>
<dbReference type="STRING" id="578462.A0A0L0SJ42"/>
<dbReference type="AlphaFoldDB" id="A0A0L0SJ42"/>
<dbReference type="FunFam" id="1.10.238.10:FF:000001">
    <property type="entry name" value="Calmodulin 1"/>
    <property type="match status" value="1"/>
</dbReference>
<dbReference type="GO" id="GO:0005509">
    <property type="term" value="F:calcium ion binding"/>
    <property type="evidence" value="ECO:0007669"/>
    <property type="project" value="InterPro"/>
</dbReference>
<dbReference type="PANTHER" id="PTHR46763:SF1">
    <property type="entry name" value="DYNEIN REGULATORY COMPLEX PROTEIN 8"/>
    <property type="match status" value="1"/>
</dbReference>
<dbReference type="Pfam" id="PF13499">
    <property type="entry name" value="EF-hand_7"/>
    <property type="match status" value="1"/>
</dbReference>
<evidence type="ECO:0000256" key="1">
    <source>
        <dbReference type="SAM" id="MobiDB-lite"/>
    </source>
</evidence>
<feature type="compositionally biased region" description="Low complexity" evidence="1">
    <location>
        <begin position="42"/>
        <end position="99"/>
    </location>
</feature>
<dbReference type="InterPro" id="IPR011992">
    <property type="entry name" value="EF-hand-dom_pair"/>
</dbReference>
<accession>A0A0L0SJ42</accession>
<dbReference type="OrthoDB" id="10260307at2759"/>
<dbReference type="Proteomes" id="UP000054350">
    <property type="component" value="Unassembled WGS sequence"/>
</dbReference>
<sequence>MSDSNATDPTNSSASDAAATTGTQDQQPLATKSPAEMQDSVAADPSGAPAPAAQDPGTAPADPAAAGSPTVDALPATSSGGGTAPTLSTATAPASSAPAGAAATFPATTALAAAPMTDAQRRRFAKTKNLFSVFDKSRSGTCDIREAGTLLRAMGVYPSEAKLKDIVMQILDPVQPTVMMLDQFLRVAWPLIAAQADPRDSDDVLYRAFLTLDKDQRGYLDVETIKHMLSTMGEPMTAEELEEMVSSIGVKDGKFFYVLGNGKRSCFV</sequence>
<dbReference type="PROSITE" id="PS50222">
    <property type="entry name" value="EF_HAND_2"/>
    <property type="match status" value="1"/>
</dbReference>
<feature type="domain" description="EF-hand" evidence="2">
    <location>
        <begin position="200"/>
        <end position="235"/>
    </location>
</feature>
<dbReference type="CDD" id="cd00051">
    <property type="entry name" value="EFh"/>
    <property type="match status" value="1"/>
</dbReference>
<dbReference type="InterPro" id="IPR002048">
    <property type="entry name" value="EF_hand_dom"/>
</dbReference>
<dbReference type="EMBL" id="GG745340">
    <property type="protein sequence ID" value="KNE62400.1"/>
    <property type="molecule type" value="Genomic_DNA"/>
</dbReference>
<evidence type="ECO:0000313" key="3">
    <source>
        <dbReference type="EMBL" id="KNE62400.1"/>
    </source>
</evidence>
<protein>
    <recommendedName>
        <fullName evidence="2">EF-hand domain-containing protein</fullName>
    </recommendedName>
</protein>
<dbReference type="PANTHER" id="PTHR46763">
    <property type="entry name" value="DYNEIN REGULATORY COMPLEX PROTEIN 8"/>
    <property type="match status" value="1"/>
</dbReference>
<evidence type="ECO:0000259" key="2">
    <source>
        <dbReference type="PROSITE" id="PS50222"/>
    </source>
</evidence>
<organism evidence="3 4">
    <name type="scientific">Allomyces macrogynus (strain ATCC 38327)</name>
    <name type="common">Allomyces javanicus var. macrogynus</name>
    <dbReference type="NCBI Taxonomy" id="578462"/>
    <lineage>
        <taxon>Eukaryota</taxon>
        <taxon>Fungi</taxon>
        <taxon>Fungi incertae sedis</taxon>
        <taxon>Blastocladiomycota</taxon>
        <taxon>Blastocladiomycetes</taxon>
        <taxon>Blastocladiales</taxon>
        <taxon>Blastocladiaceae</taxon>
        <taxon>Allomyces</taxon>
    </lineage>
</organism>
<feature type="compositionally biased region" description="Low complexity" evidence="1">
    <location>
        <begin position="1"/>
        <end position="27"/>
    </location>
</feature>
<keyword evidence="4" id="KW-1185">Reference proteome</keyword>
<reference evidence="4" key="2">
    <citation type="submission" date="2009-11" db="EMBL/GenBank/DDBJ databases">
        <title>The Genome Sequence of Allomyces macrogynus strain ATCC 38327.</title>
        <authorList>
            <consortium name="The Broad Institute Genome Sequencing Platform"/>
            <person name="Russ C."/>
            <person name="Cuomo C."/>
            <person name="Shea T."/>
            <person name="Young S.K."/>
            <person name="Zeng Q."/>
            <person name="Koehrsen M."/>
            <person name="Haas B."/>
            <person name="Borodovsky M."/>
            <person name="Guigo R."/>
            <person name="Alvarado L."/>
            <person name="Berlin A."/>
            <person name="Borenstein D."/>
            <person name="Chen Z."/>
            <person name="Engels R."/>
            <person name="Freedman E."/>
            <person name="Gellesch M."/>
            <person name="Goldberg J."/>
            <person name="Griggs A."/>
            <person name="Gujja S."/>
            <person name="Heiman D."/>
            <person name="Hepburn T."/>
            <person name="Howarth C."/>
            <person name="Jen D."/>
            <person name="Larson L."/>
            <person name="Lewis B."/>
            <person name="Mehta T."/>
            <person name="Park D."/>
            <person name="Pearson M."/>
            <person name="Roberts A."/>
            <person name="Saif S."/>
            <person name="Shenoy N."/>
            <person name="Sisk P."/>
            <person name="Stolte C."/>
            <person name="Sykes S."/>
            <person name="Walk T."/>
            <person name="White J."/>
            <person name="Yandava C."/>
            <person name="Burger G."/>
            <person name="Gray M.W."/>
            <person name="Holland P.W.H."/>
            <person name="King N."/>
            <person name="Lang F.B.F."/>
            <person name="Roger A.J."/>
            <person name="Ruiz-Trillo I."/>
            <person name="Lander E."/>
            <person name="Nusbaum C."/>
        </authorList>
    </citation>
    <scope>NUCLEOTIDE SEQUENCE [LARGE SCALE GENOMIC DNA]</scope>
    <source>
        <strain evidence="4">ATCC 38327</strain>
    </source>
</reference>
<dbReference type="SUPFAM" id="SSF47473">
    <property type="entry name" value="EF-hand"/>
    <property type="match status" value="1"/>
</dbReference>
<dbReference type="SMART" id="SM00054">
    <property type="entry name" value="EFh"/>
    <property type="match status" value="2"/>
</dbReference>